<protein>
    <submittedName>
        <fullName evidence="1">Uncharacterized protein</fullName>
    </submittedName>
</protein>
<sequence length="127" mass="13815">MQLERSQKLSRGNLIAPSKKFLEVFTMSALTGLTNAGDDLPGKCSGESLTAVFAHGGNGHYLETNCHSNIRSLQNSCVTTVTVVGCRISCNGTLWTFQWILVVKVSFSTLSTLRISLNVLLPDRVQI</sequence>
<organism evidence="1 2">
    <name type="scientific">Araneus ventricosus</name>
    <name type="common">Orbweaver spider</name>
    <name type="synonym">Epeira ventricosa</name>
    <dbReference type="NCBI Taxonomy" id="182803"/>
    <lineage>
        <taxon>Eukaryota</taxon>
        <taxon>Metazoa</taxon>
        <taxon>Ecdysozoa</taxon>
        <taxon>Arthropoda</taxon>
        <taxon>Chelicerata</taxon>
        <taxon>Arachnida</taxon>
        <taxon>Araneae</taxon>
        <taxon>Araneomorphae</taxon>
        <taxon>Entelegynae</taxon>
        <taxon>Araneoidea</taxon>
        <taxon>Araneidae</taxon>
        <taxon>Araneus</taxon>
    </lineage>
</organism>
<dbReference type="EMBL" id="BGPR01212438">
    <property type="protein sequence ID" value="GBN44982.1"/>
    <property type="molecule type" value="Genomic_DNA"/>
</dbReference>
<accession>A0A4Y2P1I4</accession>
<reference evidence="1 2" key="1">
    <citation type="journal article" date="2019" name="Sci. Rep.">
        <title>Orb-weaving spider Araneus ventricosus genome elucidates the spidroin gene catalogue.</title>
        <authorList>
            <person name="Kono N."/>
            <person name="Nakamura H."/>
            <person name="Ohtoshi R."/>
            <person name="Moran D.A.P."/>
            <person name="Shinohara A."/>
            <person name="Yoshida Y."/>
            <person name="Fujiwara M."/>
            <person name="Mori M."/>
            <person name="Tomita M."/>
            <person name="Arakawa K."/>
        </authorList>
    </citation>
    <scope>NUCLEOTIDE SEQUENCE [LARGE SCALE GENOMIC DNA]</scope>
</reference>
<dbReference type="AlphaFoldDB" id="A0A4Y2P1I4"/>
<proteinExistence type="predicted"/>
<evidence type="ECO:0000313" key="1">
    <source>
        <dbReference type="EMBL" id="GBN44982.1"/>
    </source>
</evidence>
<name>A0A4Y2P1I4_ARAVE</name>
<evidence type="ECO:0000313" key="2">
    <source>
        <dbReference type="Proteomes" id="UP000499080"/>
    </source>
</evidence>
<dbReference type="Proteomes" id="UP000499080">
    <property type="component" value="Unassembled WGS sequence"/>
</dbReference>
<comment type="caution">
    <text evidence="1">The sequence shown here is derived from an EMBL/GenBank/DDBJ whole genome shotgun (WGS) entry which is preliminary data.</text>
</comment>
<gene>
    <name evidence="1" type="ORF">AVEN_136675_1</name>
</gene>
<keyword evidence="2" id="KW-1185">Reference proteome</keyword>